<keyword evidence="2" id="KW-1185">Reference proteome</keyword>
<comment type="caution">
    <text evidence="1">The sequence shown here is derived from an EMBL/GenBank/DDBJ whole genome shotgun (WGS) entry which is preliminary data.</text>
</comment>
<dbReference type="Proteomes" id="UP000821865">
    <property type="component" value="Chromosome 6"/>
</dbReference>
<protein>
    <submittedName>
        <fullName evidence="1">Uncharacterized protein</fullName>
    </submittedName>
</protein>
<name>A0ACB8CKV0_DERSI</name>
<organism evidence="1 2">
    <name type="scientific">Dermacentor silvarum</name>
    <name type="common">Tick</name>
    <dbReference type="NCBI Taxonomy" id="543639"/>
    <lineage>
        <taxon>Eukaryota</taxon>
        <taxon>Metazoa</taxon>
        <taxon>Ecdysozoa</taxon>
        <taxon>Arthropoda</taxon>
        <taxon>Chelicerata</taxon>
        <taxon>Arachnida</taxon>
        <taxon>Acari</taxon>
        <taxon>Parasitiformes</taxon>
        <taxon>Ixodida</taxon>
        <taxon>Ixodoidea</taxon>
        <taxon>Ixodidae</taxon>
        <taxon>Rhipicephalinae</taxon>
        <taxon>Dermacentor</taxon>
    </lineage>
</organism>
<proteinExistence type="predicted"/>
<evidence type="ECO:0000313" key="2">
    <source>
        <dbReference type="Proteomes" id="UP000821865"/>
    </source>
</evidence>
<sequence>MFFSLPDGSESDVSSDSGDEFTVPSTSALAPIESSENDENIEPLPKKRPKKAYARKKKPKKACAKPIDHDSDHEEEEDDSLSAGWIAGQPCDIPVSIAENPPTYSQKLNVDCSACDAFSLYFDEEVWKMIVEETNLYAVQRMMPNWRTLTLLETYESDVDHMQVAVGNMEKQYSDIVAITFRTYNTGLQEKKNIKCSFYELTRVARACTEKKTDELLDQVSEPIIEYHSKDSGEDEEHNYRTDYLKFTVFLMIACFFKAFQKQLRVPYMSWLFLLATLALCLMSLTGPLRRSSGLVAKIGIQAIRAFLPAFVVHTTQGINNYIFRRCHVEIMVFSIGTFTMTVVMASVYALHKVSDGSWSVRECVLFGLFMCSVERAPLSSVIFVEGRYPVIATMIQSEALFNTGMACFGSRVPAVFKPRLRTPSSILAEYYDVLLFPIQNQLVAVVVGCALGAATMGMLKMITYGNDSVVVAVISGTYFTFFLLESVNSSGVTGVIVYTIVVSSDRLISCSELEGTLGSYWSVLLDWTGTLTTFICASFTAYMLVYYFRTYDWQDILLSYVAKMSMRCLAVLMLYPVIGHFGYRITAKQAIVLACMGLKGTYIVSLATLYHITYQDTHTENLTKSFMYVTSDMVLTQFINASIVPFLLKVLGILDVSEVEWHTMKDAVAYLQEAVDVVAHVSRNNPYFLAADKTWVMRNTRIRNPFNVKSDKAHWRSSRRRYHAEVLAVENVLRIESVSYCRQHRQGVVQKQTLMALLAALQYPYDKKIYLDIDIISSLVDIPQWILWVTLTQCMTQRFTSTVADPFRQFIHCQLKPGQSLKDYYNEKKYVWDALPT</sequence>
<reference evidence="1" key="1">
    <citation type="submission" date="2020-05" db="EMBL/GenBank/DDBJ databases">
        <title>Large-scale comparative analyses of tick genomes elucidate their genetic diversity and vector capacities.</title>
        <authorList>
            <person name="Jia N."/>
            <person name="Wang J."/>
            <person name="Shi W."/>
            <person name="Du L."/>
            <person name="Sun Y."/>
            <person name="Zhan W."/>
            <person name="Jiang J."/>
            <person name="Wang Q."/>
            <person name="Zhang B."/>
            <person name="Ji P."/>
            <person name="Sakyi L.B."/>
            <person name="Cui X."/>
            <person name="Yuan T."/>
            <person name="Jiang B."/>
            <person name="Yang W."/>
            <person name="Lam T.T.-Y."/>
            <person name="Chang Q."/>
            <person name="Ding S."/>
            <person name="Wang X."/>
            <person name="Zhu J."/>
            <person name="Ruan X."/>
            <person name="Zhao L."/>
            <person name="Wei J."/>
            <person name="Que T."/>
            <person name="Du C."/>
            <person name="Cheng J."/>
            <person name="Dai P."/>
            <person name="Han X."/>
            <person name="Huang E."/>
            <person name="Gao Y."/>
            <person name="Liu J."/>
            <person name="Shao H."/>
            <person name="Ye R."/>
            <person name="Li L."/>
            <person name="Wei W."/>
            <person name="Wang X."/>
            <person name="Wang C."/>
            <person name="Yang T."/>
            <person name="Huo Q."/>
            <person name="Li W."/>
            <person name="Guo W."/>
            <person name="Chen H."/>
            <person name="Zhou L."/>
            <person name="Ni X."/>
            <person name="Tian J."/>
            <person name="Zhou Y."/>
            <person name="Sheng Y."/>
            <person name="Liu T."/>
            <person name="Pan Y."/>
            <person name="Xia L."/>
            <person name="Li J."/>
            <person name="Zhao F."/>
            <person name="Cao W."/>
        </authorList>
    </citation>
    <scope>NUCLEOTIDE SEQUENCE</scope>
    <source>
        <strain evidence="1">Dsil-2018</strain>
    </source>
</reference>
<dbReference type="EMBL" id="CM023475">
    <property type="protein sequence ID" value="KAH7945464.1"/>
    <property type="molecule type" value="Genomic_DNA"/>
</dbReference>
<gene>
    <name evidence="1" type="ORF">HPB49_011166</name>
</gene>
<accession>A0ACB8CKV0</accession>
<evidence type="ECO:0000313" key="1">
    <source>
        <dbReference type="EMBL" id="KAH7945464.1"/>
    </source>
</evidence>